<dbReference type="STRING" id="1094562.ME1_01072"/>
<feature type="domain" description="EVE" evidence="1">
    <location>
        <begin position="3"/>
        <end position="132"/>
    </location>
</feature>
<dbReference type="EMBL" id="AILZ01000030">
    <property type="protein sequence ID" value="EJF87470.1"/>
    <property type="molecule type" value="Genomic_DNA"/>
</dbReference>
<sequence>MKHWIAIISRDHARLAAKLGFLQVCHGKAGPLQKTSKGDEVFIYCPRSEMSTGKILQTIEFQCVFKDNNIYQVEQTPDFTPFRKDVLFNKQAKPVVLKEIQGLEFLSNPRWGMLARRGFFEITAYDATRIRKAMGIHDG</sequence>
<dbReference type="SUPFAM" id="SSF88697">
    <property type="entry name" value="PUA domain-like"/>
    <property type="match status" value="1"/>
</dbReference>
<dbReference type="Gene3D" id="3.10.590.10">
    <property type="entry name" value="ph1033 like domains"/>
    <property type="match status" value="1"/>
</dbReference>
<dbReference type="InterPro" id="IPR015947">
    <property type="entry name" value="PUA-like_sf"/>
</dbReference>
<gene>
    <name evidence="2" type="ORF">ME1_01072</name>
</gene>
<dbReference type="HOGENOM" id="CLU_117727_0_0_5"/>
<evidence type="ECO:0000313" key="2">
    <source>
        <dbReference type="EMBL" id="EJF87470.1"/>
    </source>
</evidence>
<reference evidence="2 3" key="1">
    <citation type="submission" date="2012-03" db="EMBL/GenBank/DDBJ databases">
        <title>The Genome Sequence of Bartonella vinsonii subsp. arupensis OK-94-513.</title>
        <authorList>
            <consortium name="The Broad Institute Genome Sequencing Platform"/>
            <consortium name="The Broad Institute Genome Sequencing Center for Infectious Disease"/>
            <person name="Feldgarden M."/>
            <person name="Kirby J."/>
            <person name="Kosoy M."/>
            <person name="Birtles R."/>
            <person name="Probert W.S."/>
            <person name="Chiaraviglio L."/>
            <person name="Young S.K."/>
            <person name="Zeng Q."/>
            <person name="Gargeya S."/>
            <person name="Fitzgerald M."/>
            <person name="Haas B."/>
            <person name="Abouelleil A."/>
            <person name="Alvarado L."/>
            <person name="Arachchi H.M."/>
            <person name="Berlin A."/>
            <person name="Chapman S.B."/>
            <person name="Gearin G."/>
            <person name="Goldberg J."/>
            <person name="Griggs A."/>
            <person name="Gujja S."/>
            <person name="Hansen M."/>
            <person name="Heiman D."/>
            <person name="Howarth C."/>
            <person name="Larimer J."/>
            <person name="Lui A."/>
            <person name="MacDonald P.J.P."/>
            <person name="McCowen C."/>
            <person name="Montmayeur A."/>
            <person name="Murphy C."/>
            <person name="Neiman D."/>
            <person name="Pearson M."/>
            <person name="Priest M."/>
            <person name="Roberts A."/>
            <person name="Saif S."/>
            <person name="Shea T."/>
            <person name="Sisk P."/>
            <person name="Stolte C."/>
            <person name="Sykes S."/>
            <person name="Wortman J."/>
            <person name="Nusbaum C."/>
            <person name="Birren B."/>
        </authorList>
    </citation>
    <scope>NUCLEOTIDE SEQUENCE [LARGE SCALE GENOMIC DNA]</scope>
    <source>
        <strain evidence="2 3">OK-94-513</strain>
    </source>
</reference>
<evidence type="ECO:0000313" key="3">
    <source>
        <dbReference type="Proteomes" id="UP000002304"/>
    </source>
</evidence>
<dbReference type="CDD" id="cd21132">
    <property type="entry name" value="EVE-like"/>
    <property type="match status" value="1"/>
</dbReference>
<proteinExistence type="predicted"/>
<organism evidence="2 3">
    <name type="scientific">Bartonella vinsonii subsp. arupensis OK-94-513</name>
    <dbReference type="NCBI Taxonomy" id="1094562"/>
    <lineage>
        <taxon>Bacteria</taxon>
        <taxon>Pseudomonadati</taxon>
        <taxon>Pseudomonadota</taxon>
        <taxon>Alphaproteobacteria</taxon>
        <taxon>Hyphomicrobiales</taxon>
        <taxon>Bartonellaceae</taxon>
        <taxon>Bartonella</taxon>
    </lineage>
</organism>
<dbReference type="Proteomes" id="UP000002304">
    <property type="component" value="Unassembled WGS sequence"/>
</dbReference>
<dbReference type="AlphaFoldDB" id="J1JSR3"/>
<name>J1JSR3_BARVI</name>
<evidence type="ECO:0000259" key="1">
    <source>
        <dbReference type="Pfam" id="PF01878"/>
    </source>
</evidence>
<dbReference type="PATRIC" id="fig|1094562.3.peg.1186"/>
<dbReference type="Pfam" id="PF01878">
    <property type="entry name" value="EVE"/>
    <property type="match status" value="1"/>
</dbReference>
<dbReference type="InterPro" id="IPR002740">
    <property type="entry name" value="EVE_domain"/>
</dbReference>
<dbReference type="RefSeq" id="WP_004864417.1">
    <property type="nucleotide sequence ID" value="NZ_CADEAE010000002.1"/>
</dbReference>
<protein>
    <recommendedName>
        <fullName evidence="1">EVE domain-containing protein</fullName>
    </recommendedName>
</protein>
<comment type="caution">
    <text evidence="2">The sequence shown here is derived from an EMBL/GenBank/DDBJ whole genome shotgun (WGS) entry which is preliminary data.</text>
</comment>
<accession>J1JSR3</accession>